<dbReference type="AlphaFoldDB" id="A0A292GKR9"/>
<dbReference type="Gene3D" id="3.30.429.10">
    <property type="entry name" value="Macrophage Migration Inhibitory Factor"/>
    <property type="match status" value="2"/>
</dbReference>
<evidence type="ECO:0000259" key="1">
    <source>
        <dbReference type="Pfam" id="PF14832"/>
    </source>
</evidence>
<reference evidence="2" key="1">
    <citation type="submission" date="2016-07" db="EMBL/GenBank/DDBJ databases">
        <title>Genomics reveals synergistic degradation of pyrene by five bacteria in a mangrove sediment-derived bacterial consortium.</title>
        <authorList>
            <person name="Wanapaisan P."/>
            <person name="Vejarano F."/>
            <person name="Chakraborty J."/>
            <person name="Shintani M."/>
            <person name="Muangchinda C."/>
            <person name="Laothamteep N."/>
            <person name="Suzuki-Minakuchi C."/>
            <person name="Inoue K."/>
            <person name="Nojiri H."/>
            <person name="Pinyakong O."/>
        </authorList>
    </citation>
    <scope>NUCLEOTIDE SEQUENCE</scope>
    <source>
        <strain evidence="2">PW1</strain>
    </source>
</reference>
<name>A0A292GKR9_9HYPH</name>
<proteinExistence type="predicted"/>
<accession>A0A292GKR9</accession>
<dbReference type="EMBL" id="LC171366">
    <property type="protein sequence ID" value="BBA73543.1"/>
    <property type="molecule type" value="Genomic_DNA"/>
</dbReference>
<dbReference type="InterPro" id="IPR014347">
    <property type="entry name" value="Tautomerase/MIF_sf"/>
</dbReference>
<dbReference type="InterPro" id="IPR028116">
    <property type="entry name" value="Cis-CaaD-like"/>
</dbReference>
<organism evidence="2">
    <name type="scientific">Ochrobactrum sp. PW1</name>
    <dbReference type="NCBI Taxonomy" id="1882222"/>
    <lineage>
        <taxon>Bacteria</taxon>
        <taxon>Pseudomonadati</taxon>
        <taxon>Pseudomonadota</taxon>
        <taxon>Alphaproteobacteria</taxon>
        <taxon>Hyphomicrobiales</taxon>
        <taxon>Brucellaceae</taxon>
        <taxon>Brucella/Ochrobactrum group</taxon>
        <taxon>Ochrobactrum</taxon>
    </lineage>
</organism>
<evidence type="ECO:0000313" key="2">
    <source>
        <dbReference type="EMBL" id="BBA73543.1"/>
    </source>
</evidence>
<sequence>MPFIRITTLQGLLTAAEKQSIAEGLTLAIMKIETGGLDTPQFRAISALAFEEIASGNWFVGGQPAEDDPAALVEIRVPEGAVDDARREAMAKAVENVLSANSEAFGKTDGHRILWTHLLEIKDGNWGARGRMVKLEEIKRIAGGAPTAN</sequence>
<protein>
    <submittedName>
        <fullName evidence="2">4-oxalocrotonate tautomerase</fullName>
    </submittedName>
</protein>
<feature type="domain" description="Tautomerase cis-CaaD-like" evidence="1">
    <location>
        <begin position="1"/>
        <end position="101"/>
    </location>
</feature>
<dbReference type="SUPFAM" id="SSF55331">
    <property type="entry name" value="Tautomerase/MIF"/>
    <property type="match status" value="1"/>
</dbReference>
<dbReference type="Pfam" id="PF14832">
    <property type="entry name" value="Tautomerase_3"/>
    <property type="match status" value="1"/>
</dbReference>